<dbReference type="PANTHER" id="PTHR47290">
    <property type="entry name" value="RING FINGER PROTEIN"/>
    <property type="match status" value="1"/>
</dbReference>
<keyword evidence="2" id="KW-0812">Transmembrane</keyword>
<keyword evidence="2" id="KW-1133">Transmembrane helix</keyword>
<proteinExistence type="predicted"/>
<dbReference type="PANTHER" id="PTHR47290:SF4">
    <property type="entry name" value="RING FINGER PROTEIN"/>
    <property type="match status" value="1"/>
</dbReference>
<dbReference type="EMBL" id="JACMSC010000014">
    <property type="protein sequence ID" value="KAG6490667.1"/>
    <property type="molecule type" value="Genomic_DNA"/>
</dbReference>
<sequence>MRGIRVHINISLSWLPFFLPQRLDDALLLRLPLSHSHHRLRFRLRKLSKFQEKGVPGKEKDLEAEENCSKLIHRFSLFFFFFFFFLAFAVSSAFLTFIRILSCRIQSDVGDHGMLHDAMIPDLDLLRRHRFGSAGLLLRRGRPHFHDLGGPLKPNPCSMAEDDEPSPAPKDGRREDDGEAAADWLRLALAPPLPHLPSSSSASSSSVPFTTFTSAWPVNRAIGFREAPSAEMAVEMVPWIGVRHHRREPPPYWGRFWNVGDPNLAIGGGSALMLPPEFVSRQFVHSMPIPAMVPRLDVRMIENRSSALFSSAPFLTRVPLLPQIPRSYLRIKDGRMTIRLLIKYLVNKLGLEDESETYLAVITTGNLTFKRQVHLCEHPFFTECGDDMPRPNPSSFLVVGACSRPRVVQLEGAIASEASAEFAHRHRPHHDDTLR</sequence>
<dbReference type="AlphaFoldDB" id="A0A8J5KSR6"/>
<evidence type="ECO:0000313" key="4">
    <source>
        <dbReference type="Proteomes" id="UP000734854"/>
    </source>
</evidence>
<keyword evidence="4" id="KW-1185">Reference proteome</keyword>
<dbReference type="InterPro" id="IPR044171">
    <property type="entry name" value="LAX2-like"/>
</dbReference>
<protein>
    <submittedName>
        <fullName evidence="3">Uncharacterized protein</fullName>
    </submittedName>
</protein>
<comment type="caution">
    <text evidence="3">The sequence shown here is derived from an EMBL/GenBank/DDBJ whole genome shotgun (WGS) entry which is preliminary data.</text>
</comment>
<dbReference type="Proteomes" id="UP000734854">
    <property type="component" value="Unassembled WGS sequence"/>
</dbReference>
<reference evidence="3 4" key="1">
    <citation type="submission" date="2020-08" db="EMBL/GenBank/DDBJ databases">
        <title>Plant Genome Project.</title>
        <authorList>
            <person name="Zhang R.-G."/>
        </authorList>
    </citation>
    <scope>NUCLEOTIDE SEQUENCE [LARGE SCALE GENOMIC DNA]</scope>
    <source>
        <tissue evidence="3">Rhizome</tissue>
    </source>
</reference>
<evidence type="ECO:0000256" key="2">
    <source>
        <dbReference type="SAM" id="Phobius"/>
    </source>
</evidence>
<evidence type="ECO:0000313" key="3">
    <source>
        <dbReference type="EMBL" id="KAG6490667.1"/>
    </source>
</evidence>
<feature type="region of interest" description="Disordered" evidence="1">
    <location>
        <begin position="150"/>
        <end position="177"/>
    </location>
</feature>
<gene>
    <name evidence="3" type="ORF">ZIOFF_051977</name>
</gene>
<organism evidence="3 4">
    <name type="scientific">Zingiber officinale</name>
    <name type="common">Ginger</name>
    <name type="synonym">Amomum zingiber</name>
    <dbReference type="NCBI Taxonomy" id="94328"/>
    <lineage>
        <taxon>Eukaryota</taxon>
        <taxon>Viridiplantae</taxon>
        <taxon>Streptophyta</taxon>
        <taxon>Embryophyta</taxon>
        <taxon>Tracheophyta</taxon>
        <taxon>Spermatophyta</taxon>
        <taxon>Magnoliopsida</taxon>
        <taxon>Liliopsida</taxon>
        <taxon>Zingiberales</taxon>
        <taxon>Zingiberaceae</taxon>
        <taxon>Zingiber</taxon>
    </lineage>
</organism>
<accession>A0A8J5KSR6</accession>
<feature type="transmembrane region" description="Helical" evidence="2">
    <location>
        <begin position="77"/>
        <end position="98"/>
    </location>
</feature>
<evidence type="ECO:0000256" key="1">
    <source>
        <dbReference type="SAM" id="MobiDB-lite"/>
    </source>
</evidence>
<name>A0A8J5KSR6_ZINOF</name>
<keyword evidence="2" id="KW-0472">Membrane</keyword>